<protein>
    <submittedName>
        <fullName evidence="6">MarR family protein</fullName>
    </submittedName>
</protein>
<gene>
    <name evidence="6" type="ORF">HMPREF1318_2957</name>
</gene>
<dbReference type="PANTHER" id="PTHR33154">
    <property type="entry name" value="TRANSCRIPTIONAL REGULATOR, ARSR FAMILY"/>
    <property type="match status" value="1"/>
</dbReference>
<evidence type="ECO:0000256" key="4">
    <source>
        <dbReference type="SAM" id="MobiDB-lite"/>
    </source>
</evidence>
<feature type="compositionally biased region" description="Basic and acidic residues" evidence="4">
    <location>
        <begin position="120"/>
        <end position="144"/>
    </location>
</feature>
<evidence type="ECO:0000313" key="6">
    <source>
        <dbReference type="EMBL" id="EJF42266.1"/>
    </source>
</evidence>
<dbReference type="InterPro" id="IPR011991">
    <property type="entry name" value="ArsR-like_HTH"/>
</dbReference>
<dbReference type="InterPro" id="IPR001845">
    <property type="entry name" value="HTH_ArsR_DNA-bd_dom"/>
</dbReference>
<keyword evidence="2" id="KW-0238">DNA-binding</keyword>
<sequence length="144" mass="14999">MPIVHELLPTDVTDDTSAVHDATALAAVLSVLGDPTRLAILSHLRGGEHRVGELADHLGLAQSTVSQHLAILRGAGLISTHAHGRARVSVLEHADELTAVLVAAGALARATATTAGIAPDEGHGPEKSEKPEKTEKAERIEKDQ</sequence>
<dbReference type="eggNOG" id="COG0640">
    <property type="taxonomic scope" value="Bacteria"/>
</dbReference>
<accession>J0X111</accession>
<dbReference type="Gene3D" id="1.10.10.10">
    <property type="entry name" value="Winged helix-like DNA-binding domain superfamily/Winged helix DNA-binding domain"/>
    <property type="match status" value="1"/>
</dbReference>
<evidence type="ECO:0000256" key="2">
    <source>
        <dbReference type="ARBA" id="ARBA00023125"/>
    </source>
</evidence>
<dbReference type="GO" id="GO:0003700">
    <property type="term" value="F:DNA-binding transcription factor activity"/>
    <property type="evidence" value="ECO:0007669"/>
    <property type="project" value="InterPro"/>
</dbReference>
<proteinExistence type="predicted"/>
<evidence type="ECO:0000256" key="3">
    <source>
        <dbReference type="ARBA" id="ARBA00023163"/>
    </source>
</evidence>
<evidence type="ECO:0000259" key="5">
    <source>
        <dbReference type="PROSITE" id="PS50987"/>
    </source>
</evidence>
<comment type="caution">
    <text evidence="6">The sequence shown here is derived from an EMBL/GenBank/DDBJ whole genome shotgun (WGS) entry which is preliminary data.</text>
</comment>
<dbReference type="PANTHER" id="PTHR33154:SF33">
    <property type="entry name" value="TRANSCRIPTIONAL REPRESSOR SDPR"/>
    <property type="match status" value="1"/>
</dbReference>
<dbReference type="EMBL" id="AKFT01000147">
    <property type="protein sequence ID" value="EJF42266.1"/>
    <property type="molecule type" value="Genomic_DNA"/>
</dbReference>
<dbReference type="Proteomes" id="UP000002941">
    <property type="component" value="Unassembled WGS sequence"/>
</dbReference>
<dbReference type="AlphaFoldDB" id="J0X111"/>
<dbReference type="RefSeq" id="WP_008732115.1">
    <property type="nucleotide sequence ID" value="NZ_AKFT01000147.1"/>
</dbReference>
<feature type="domain" description="HTH arsR-type" evidence="5">
    <location>
        <begin position="17"/>
        <end position="112"/>
    </location>
</feature>
<dbReference type="OrthoDB" id="3401849at2"/>
<evidence type="ECO:0000256" key="1">
    <source>
        <dbReference type="ARBA" id="ARBA00023015"/>
    </source>
</evidence>
<dbReference type="InterPro" id="IPR036390">
    <property type="entry name" value="WH_DNA-bd_sf"/>
</dbReference>
<keyword evidence="7" id="KW-1185">Reference proteome</keyword>
<dbReference type="CDD" id="cd00090">
    <property type="entry name" value="HTH_ARSR"/>
    <property type="match status" value="1"/>
</dbReference>
<dbReference type="PRINTS" id="PR00778">
    <property type="entry name" value="HTHARSR"/>
</dbReference>
<dbReference type="GO" id="GO:0003677">
    <property type="term" value="F:DNA binding"/>
    <property type="evidence" value="ECO:0007669"/>
    <property type="project" value="UniProtKB-KW"/>
</dbReference>
<name>J0X111_9ACTO</name>
<feature type="region of interest" description="Disordered" evidence="4">
    <location>
        <begin position="114"/>
        <end position="144"/>
    </location>
</feature>
<dbReference type="SMART" id="SM00418">
    <property type="entry name" value="HTH_ARSR"/>
    <property type="match status" value="1"/>
</dbReference>
<dbReference type="PATRIC" id="fig|1125718.3.peg.1806"/>
<dbReference type="PROSITE" id="PS50987">
    <property type="entry name" value="HTH_ARSR_2"/>
    <property type="match status" value="1"/>
</dbReference>
<dbReference type="NCBIfam" id="NF033788">
    <property type="entry name" value="HTH_metalloreg"/>
    <property type="match status" value="1"/>
</dbReference>
<reference evidence="6 7" key="1">
    <citation type="submission" date="2012-05" db="EMBL/GenBank/DDBJ databases">
        <authorList>
            <person name="Harkins D.M."/>
            <person name="Madupu R."/>
            <person name="Durkin A.S."/>
            <person name="Torralba M."/>
            <person name="Methe B."/>
            <person name="Sutton G.G."/>
            <person name="Nelson K.E."/>
        </authorList>
    </citation>
    <scope>NUCLEOTIDE SEQUENCE [LARGE SCALE GENOMIC DNA]</scope>
    <source>
        <strain evidence="6 7">F0489</strain>
    </source>
</reference>
<dbReference type="InterPro" id="IPR051081">
    <property type="entry name" value="HTH_MetalResp_TranReg"/>
</dbReference>
<keyword evidence="1" id="KW-0805">Transcription regulation</keyword>
<keyword evidence="3" id="KW-0804">Transcription</keyword>
<organism evidence="6 7">
    <name type="scientific">Actinomyces massiliensis F0489</name>
    <dbReference type="NCBI Taxonomy" id="1125718"/>
    <lineage>
        <taxon>Bacteria</taxon>
        <taxon>Bacillati</taxon>
        <taxon>Actinomycetota</taxon>
        <taxon>Actinomycetes</taxon>
        <taxon>Actinomycetales</taxon>
        <taxon>Actinomycetaceae</taxon>
        <taxon>Actinomyces</taxon>
    </lineage>
</organism>
<evidence type="ECO:0000313" key="7">
    <source>
        <dbReference type="Proteomes" id="UP000002941"/>
    </source>
</evidence>
<dbReference type="InterPro" id="IPR036388">
    <property type="entry name" value="WH-like_DNA-bd_sf"/>
</dbReference>
<dbReference type="Pfam" id="PF01022">
    <property type="entry name" value="HTH_5"/>
    <property type="match status" value="1"/>
</dbReference>
<dbReference type="SUPFAM" id="SSF46785">
    <property type="entry name" value="Winged helix' DNA-binding domain"/>
    <property type="match status" value="1"/>
</dbReference>